<feature type="domain" description="HTH lysR-type" evidence="5">
    <location>
        <begin position="17"/>
        <end position="66"/>
    </location>
</feature>
<evidence type="ECO:0000256" key="3">
    <source>
        <dbReference type="ARBA" id="ARBA00023125"/>
    </source>
</evidence>
<dbReference type="AlphaFoldDB" id="A0A918P809"/>
<dbReference type="PANTHER" id="PTHR30537:SF5">
    <property type="entry name" value="HTH-TYPE TRANSCRIPTIONAL ACTIVATOR TTDR-RELATED"/>
    <property type="match status" value="1"/>
</dbReference>
<dbReference type="InterPro" id="IPR005119">
    <property type="entry name" value="LysR_subst-bd"/>
</dbReference>
<accession>A0A918P809</accession>
<dbReference type="InterPro" id="IPR000847">
    <property type="entry name" value="LysR_HTH_N"/>
</dbReference>
<name>A0A918P809_9SPHN</name>
<keyword evidence="3" id="KW-0238">DNA-binding</keyword>
<dbReference type="Pfam" id="PF03466">
    <property type="entry name" value="LysR_substrate"/>
    <property type="match status" value="1"/>
</dbReference>
<dbReference type="PROSITE" id="PS50931">
    <property type="entry name" value="HTH_LYSR"/>
    <property type="match status" value="1"/>
</dbReference>
<evidence type="ECO:0000259" key="5">
    <source>
        <dbReference type="PROSITE" id="PS50931"/>
    </source>
</evidence>
<dbReference type="InterPro" id="IPR036388">
    <property type="entry name" value="WH-like_DNA-bd_sf"/>
</dbReference>
<evidence type="ECO:0000256" key="4">
    <source>
        <dbReference type="ARBA" id="ARBA00023163"/>
    </source>
</evidence>
<dbReference type="GO" id="GO:0003677">
    <property type="term" value="F:DNA binding"/>
    <property type="evidence" value="ECO:0007669"/>
    <property type="project" value="UniProtKB-KW"/>
</dbReference>
<keyword evidence="4" id="KW-0804">Transcription</keyword>
<comment type="similarity">
    <text evidence="1">Belongs to the LysR transcriptional regulatory family.</text>
</comment>
<keyword evidence="7" id="KW-1185">Reference proteome</keyword>
<comment type="caution">
    <text evidence="6">The sequence shown here is derived from an EMBL/GenBank/DDBJ whole genome shotgun (WGS) entry which is preliminary data.</text>
</comment>
<dbReference type="SUPFAM" id="SSF53850">
    <property type="entry name" value="Periplasmic binding protein-like II"/>
    <property type="match status" value="1"/>
</dbReference>
<gene>
    <name evidence="6" type="ORF">GCM10011614_02570</name>
</gene>
<dbReference type="CDD" id="cd08422">
    <property type="entry name" value="PBP2_CrgA_like"/>
    <property type="match status" value="1"/>
</dbReference>
<dbReference type="GO" id="GO:0003700">
    <property type="term" value="F:DNA-binding transcription factor activity"/>
    <property type="evidence" value="ECO:0007669"/>
    <property type="project" value="InterPro"/>
</dbReference>
<evidence type="ECO:0000313" key="6">
    <source>
        <dbReference type="EMBL" id="GGY91382.1"/>
    </source>
</evidence>
<keyword evidence="2" id="KW-0805">Transcription regulation</keyword>
<dbReference type="Gene3D" id="3.40.190.290">
    <property type="match status" value="1"/>
</dbReference>
<proteinExistence type="inferred from homology"/>
<dbReference type="Gene3D" id="1.10.10.10">
    <property type="entry name" value="Winged helix-like DNA-binding domain superfamily/Winged helix DNA-binding domain"/>
    <property type="match status" value="1"/>
</dbReference>
<organism evidence="6 7">
    <name type="scientific">Novosphingobium colocasiae</name>
    <dbReference type="NCBI Taxonomy" id="1256513"/>
    <lineage>
        <taxon>Bacteria</taxon>
        <taxon>Pseudomonadati</taxon>
        <taxon>Pseudomonadota</taxon>
        <taxon>Alphaproteobacteria</taxon>
        <taxon>Sphingomonadales</taxon>
        <taxon>Sphingomonadaceae</taxon>
        <taxon>Novosphingobium</taxon>
    </lineage>
</organism>
<evidence type="ECO:0000256" key="2">
    <source>
        <dbReference type="ARBA" id="ARBA00023015"/>
    </source>
</evidence>
<evidence type="ECO:0000313" key="7">
    <source>
        <dbReference type="Proteomes" id="UP000648075"/>
    </source>
</evidence>
<dbReference type="Proteomes" id="UP000648075">
    <property type="component" value="Unassembled WGS sequence"/>
</dbReference>
<dbReference type="Pfam" id="PF00126">
    <property type="entry name" value="HTH_1"/>
    <property type="match status" value="1"/>
</dbReference>
<dbReference type="SUPFAM" id="SSF46785">
    <property type="entry name" value="Winged helix' DNA-binding domain"/>
    <property type="match status" value="1"/>
</dbReference>
<dbReference type="PANTHER" id="PTHR30537">
    <property type="entry name" value="HTH-TYPE TRANSCRIPTIONAL REGULATOR"/>
    <property type="match status" value="1"/>
</dbReference>
<protein>
    <submittedName>
        <fullName evidence="6">LysR family transcriptional regulator</fullName>
    </submittedName>
</protein>
<reference evidence="6" key="2">
    <citation type="submission" date="2020-09" db="EMBL/GenBank/DDBJ databases">
        <authorList>
            <person name="Sun Q."/>
            <person name="Kim S."/>
        </authorList>
    </citation>
    <scope>NUCLEOTIDE SEQUENCE</scope>
    <source>
        <strain evidence="6">KCTC 32255</strain>
    </source>
</reference>
<sequence length="302" mass="32878">MTFEPGLKMFDPDYDLFVHIIQAGSISAAARARGASVAGLSKRLSRLEERLGVGLIHRTTRRLALTVPGKELYDALLLLGASLEGVEDRISGRHADASGPLRLTAPTSFGRMHVVPHLPAFLERYPQIDLQIDLSDEFVDLREGGHDVAIRIAATIDLQLVSYRLGTSRRVLCAAPGYLARFGVPQTLADLKHHRLLATESQLPWHLEGSDGQVVQDGCSHVRTNSSEVVRELALEGCGIALRSLWDVSAALAGGKLVQVLPDYQGSQEVGIFAVHLPGPVVPARFRLFIEHLKENSGGFTF</sequence>
<dbReference type="InterPro" id="IPR058163">
    <property type="entry name" value="LysR-type_TF_proteobact-type"/>
</dbReference>
<reference evidence="6" key="1">
    <citation type="journal article" date="2014" name="Int. J. Syst. Evol. Microbiol.">
        <title>Complete genome sequence of Corynebacterium casei LMG S-19264T (=DSM 44701T), isolated from a smear-ripened cheese.</title>
        <authorList>
            <consortium name="US DOE Joint Genome Institute (JGI-PGF)"/>
            <person name="Walter F."/>
            <person name="Albersmeier A."/>
            <person name="Kalinowski J."/>
            <person name="Ruckert C."/>
        </authorList>
    </citation>
    <scope>NUCLEOTIDE SEQUENCE</scope>
    <source>
        <strain evidence="6">KCTC 32255</strain>
    </source>
</reference>
<evidence type="ECO:0000256" key="1">
    <source>
        <dbReference type="ARBA" id="ARBA00009437"/>
    </source>
</evidence>
<dbReference type="EMBL" id="BMZA01000001">
    <property type="protein sequence ID" value="GGY91382.1"/>
    <property type="molecule type" value="Genomic_DNA"/>
</dbReference>
<dbReference type="InterPro" id="IPR036390">
    <property type="entry name" value="WH_DNA-bd_sf"/>
</dbReference>